<evidence type="ECO:0000313" key="3">
    <source>
        <dbReference type="Proteomes" id="UP000750711"/>
    </source>
</evidence>
<dbReference type="EMBL" id="JAGHQM010001415">
    <property type="protein sequence ID" value="KAH0555687.1"/>
    <property type="molecule type" value="Genomic_DNA"/>
</dbReference>
<keyword evidence="1" id="KW-0732">Signal</keyword>
<reference evidence="2" key="1">
    <citation type="submission" date="2021-03" db="EMBL/GenBank/DDBJ databases">
        <title>Comparative genomics and phylogenomic investigation of the class Geoglossomycetes provide insights into ecological specialization and systematics.</title>
        <authorList>
            <person name="Melie T."/>
            <person name="Pirro S."/>
            <person name="Miller A.N."/>
            <person name="Quandt A."/>
        </authorList>
    </citation>
    <scope>NUCLEOTIDE SEQUENCE</scope>
    <source>
        <strain evidence="2">CAQ_001_2017</strain>
    </source>
</reference>
<comment type="caution">
    <text evidence="2">The sequence shown here is derived from an EMBL/GenBank/DDBJ whole genome shotgun (WGS) entry which is preliminary data.</text>
</comment>
<organism evidence="2 3">
    <name type="scientific">Trichoglossum hirsutum</name>
    <dbReference type="NCBI Taxonomy" id="265104"/>
    <lineage>
        <taxon>Eukaryota</taxon>
        <taxon>Fungi</taxon>
        <taxon>Dikarya</taxon>
        <taxon>Ascomycota</taxon>
        <taxon>Pezizomycotina</taxon>
        <taxon>Geoglossomycetes</taxon>
        <taxon>Geoglossales</taxon>
        <taxon>Geoglossaceae</taxon>
        <taxon>Trichoglossum</taxon>
    </lineage>
</organism>
<proteinExistence type="predicted"/>
<gene>
    <name evidence="2" type="ORF">GP486_006369</name>
</gene>
<accession>A0A9P8IK58</accession>
<evidence type="ECO:0000256" key="1">
    <source>
        <dbReference type="SAM" id="SignalP"/>
    </source>
</evidence>
<name>A0A9P8IK58_9PEZI</name>
<feature type="chain" id="PRO_5040461640" evidence="1">
    <location>
        <begin position="21"/>
        <end position="273"/>
    </location>
</feature>
<evidence type="ECO:0000313" key="2">
    <source>
        <dbReference type="EMBL" id="KAH0555687.1"/>
    </source>
</evidence>
<keyword evidence="3" id="KW-1185">Reference proteome</keyword>
<feature type="signal peptide" evidence="1">
    <location>
        <begin position="1"/>
        <end position="20"/>
    </location>
</feature>
<dbReference type="AlphaFoldDB" id="A0A9P8IK58"/>
<dbReference type="Proteomes" id="UP000750711">
    <property type="component" value="Unassembled WGS sequence"/>
</dbReference>
<sequence>MQRRAWALLLFLGLLQTTLAYRVDASRYSPRSNSPIFRRDGDCRSKCSPANHCCTTRKVRRDLIPRTLTTPSSINQYVVQVTEADSTVKVVDSSNDDRNTAVYRVLDGTNAVNVGLSGLCGCTALVVINDRAIYFAHFFENLSFEDDDDQPIDFSVISNFLDNGGPGGPSLATYANVFSTGKTMPFIVSPQKGRDFMYLDHVTRLTRKLATMLPGSQAATEYMYKPLDCKKQKKLLEESSAGRVLFQYDPQGSLNYRLYLQSFDAKIQSGVTS</sequence>
<protein>
    <submittedName>
        <fullName evidence="2">Uncharacterized protein</fullName>
    </submittedName>
</protein>